<dbReference type="PROSITE" id="PS50005">
    <property type="entry name" value="TPR"/>
    <property type="match status" value="1"/>
</dbReference>
<dbReference type="Gene3D" id="1.25.40.10">
    <property type="entry name" value="Tetratricopeptide repeat domain"/>
    <property type="match status" value="2"/>
</dbReference>
<name>A0A401QEE9_SCYTO</name>
<dbReference type="OrthoDB" id="10043504at2759"/>
<sequence length="205" mass="23617">MIPEVYGEKGWSLLSSAAQYYEDAKECFKKALEEFPDNIEWNVGYATDLSRLEGFSGTPKVYEHSPLISHMICSLNEEYDKAEEIYNNLLTLKGVRPENKQAICLQAGLFELKSKRSESNTITDFLEGVKVKYNSNEEKRCRVKLEMIVERRLHRNPRDCKALSVLGFLHQLDGEKSKAIEYFEKALEFDPANEIYLSAVCELKE</sequence>
<dbReference type="GO" id="GO:0051607">
    <property type="term" value="P:defense response to virus"/>
    <property type="evidence" value="ECO:0007669"/>
    <property type="project" value="TreeGrafter"/>
</dbReference>
<proteinExistence type="inferred from homology"/>
<dbReference type="PANTHER" id="PTHR10271:SF0">
    <property type="entry name" value="INTERFERON-INDUCED PROTEIN WITH TETRATRICOPEPTIDE REPEATS 5"/>
    <property type="match status" value="1"/>
</dbReference>
<evidence type="ECO:0000313" key="6">
    <source>
        <dbReference type="Proteomes" id="UP000288216"/>
    </source>
</evidence>
<keyword evidence="6" id="KW-1185">Reference proteome</keyword>
<dbReference type="Pfam" id="PF07719">
    <property type="entry name" value="TPR_2"/>
    <property type="match status" value="1"/>
</dbReference>
<dbReference type="PANTHER" id="PTHR10271">
    <property type="entry name" value="INTERFERON-INDUCED PROTEIN WITH TETRATRICOPEPTIDE REPEATS"/>
    <property type="match status" value="1"/>
</dbReference>
<dbReference type="InterPro" id="IPR013105">
    <property type="entry name" value="TPR_2"/>
</dbReference>
<dbReference type="STRING" id="75743.A0A401QEE9"/>
<dbReference type="SUPFAM" id="SSF48452">
    <property type="entry name" value="TPR-like"/>
    <property type="match status" value="1"/>
</dbReference>
<dbReference type="SMART" id="SM00028">
    <property type="entry name" value="TPR"/>
    <property type="match status" value="2"/>
</dbReference>
<dbReference type="AlphaFoldDB" id="A0A401QEE9"/>
<evidence type="ECO:0000313" key="5">
    <source>
        <dbReference type="EMBL" id="GCB83722.1"/>
    </source>
</evidence>
<dbReference type="Proteomes" id="UP000288216">
    <property type="component" value="Unassembled WGS sequence"/>
</dbReference>
<keyword evidence="1" id="KW-0677">Repeat</keyword>
<evidence type="ECO:0000256" key="1">
    <source>
        <dbReference type="ARBA" id="ARBA00022737"/>
    </source>
</evidence>
<evidence type="ECO:0000256" key="4">
    <source>
        <dbReference type="PROSITE-ProRule" id="PRU00339"/>
    </source>
</evidence>
<evidence type="ECO:0008006" key="7">
    <source>
        <dbReference type="Google" id="ProtNLM"/>
    </source>
</evidence>
<dbReference type="Pfam" id="PF13181">
    <property type="entry name" value="TPR_8"/>
    <property type="match status" value="1"/>
</dbReference>
<organism evidence="5 6">
    <name type="scientific">Scyliorhinus torazame</name>
    <name type="common">Cloudy catshark</name>
    <name type="synonym">Catulus torazame</name>
    <dbReference type="NCBI Taxonomy" id="75743"/>
    <lineage>
        <taxon>Eukaryota</taxon>
        <taxon>Metazoa</taxon>
        <taxon>Chordata</taxon>
        <taxon>Craniata</taxon>
        <taxon>Vertebrata</taxon>
        <taxon>Chondrichthyes</taxon>
        <taxon>Elasmobranchii</taxon>
        <taxon>Galeomorphii</taxon>
        <taxon>Galeoidea</taxon>
        <taxon>Carcharhiniformes</taxon>
        <taxon>Scyliorhinidae</taxon>
        <taxon>Scyliorhinus</taxon>
    </lineage>
</organism>
<dbReference type="GO" id="GO:0005829">
    <property type="term" value="C:cytosol"/>
    <property type="evidence" value="ECO:0007669"/>
    <property type="project" value="TreeGrafter"/>
</dbReference>
<dbReference type="InterPro" id="IPR019734">
    <property type="entry name" value="TPR_rpt"/>
</dbReference>
<feature type="repeat" description="TPR" evidence="4">
    <location>
        <begin position="160"/>
        <end position="193"/>
    </location>
</feature>
<protein>
    <recommendedName>
        <fullName evidence="7">Tetratricopeptide repeat protein</fullName>
    </recommendedName>
</protein>
<dbReference type="EMBL" id="BFAA01045747">
    <property type="protein sequence ID" value="GCB83722.1"/>
    <property type="molecule type" value="Genomic_DNA"/>
</dbReference>
<gene>
    <name evidence="5" type="ORF">scyTo_0024407</name>
</gene>
<comment type="caution">
    <text evidence="5">The sequence shown here is derived from an EMBL/GenBank/DDBJ whole genome shotgun (WGS) entry which is preliminary data.</text>
</comment>
<evidence type="ECO:0000256" key="3">
    <source>
        <dbReference type="ARBA" id="ARBA00038336"/>
    </source>
</evidence>
<accession>A0A401QEE9</accession>
<reference evidence="5 6" key="1">
    <citation type="journal article" date="2018" name="Nat. Ecol. Evol.">
        <title>Shark genomes provide insights into elasmobranch evolution and the origin of vertebrates.</title>
        <authorList>
            <person name="Hara Y"/>
            <person name="Yamaguchi K"/>
            <person name="Onimaru K"/>
            <person name="Kadota M"/>
            <person name="Koyanagi M"/>
            <person name="Keeley SD"/>
            <person name="Tatsumi K"/>
            <person name="Tanaka K"/>
            <person name="Motone F"/>
            <person name="Kageyama Y"/>
            <person name="Nozu R"/>
            <person name="Adachi N"/>
            <person name="Nishimura O"/>
            <person name="Nakagawa R"/>
            <person name="Tanegashima C"/>
            <person name="Kiyatake I"/>
            <person name="Matsumoto R"/>
            <person name="Murakumo K"/>
            <person name="Nishida K"/>
            <person name="Terakita A"/>
            <person name="Kuratani S"/>
            <person name="Sato K"/>
            <person name="Hyodo S Kuraku.S."/>
        </authorList>
    </citation>
    <scope>NUCLEOTIDE SEQUENCE [LARGE SCALE GENOMIC DNA]</scope>
</reference>
<comment type="similarity">
    <text evidence="3">Belongs to the IFIT family.</text>
</comment>
<keyword evidence="2 4" id="KW-0802">TPR repeat</keyword>
<dbReference type="InterPro" id="IPR011990">
    <property type="entry name" value="TPR-like_helical_dom_sf"/>
</dbReference>
<evidence type="ECO:0000256" key="2">
    <source>
        <dbReference type="ARBA" id="ARBA00022803"/>
    </source>
</evidence>